<dbReference type="Pfam" id="PF03203">
    <property type="entry name" value="MerC"/>
    <property type="match status" value="1"/>
</dbReference>
<keyword evidence="1" id="KW-0812">Transmembrane</keyword>
<sequence>MNLSLRKPDVFGAFASTLCMLHCIATPILFIVHSCSLGGCKSTPLWWKSIDYVFLVISFFAIYRSTQTTTSSIIKPMFWVCWMLLSMVVFNERFHWISLPEYAIYIPTMLLVVLHIYNLNYCQCKTDKCCIKHE</sequence>
<feature type="transmembrane region" description="Helical" evidence="1">
    <location>
        <begin position="102"/>
        <end position="121"/>
    </location>
</feature>
<dbReference type="Proteomes" id="UP001497527">
    <property type="component" value="Unassembled WGS sequence"/>
</dbReference>
<keyword evidence="1" id="KW-1133">Transmembrane helix</keyword>
<organism evidence="2 3">
    <name type="scientific">Tenacibaculum polynesiense</name>
    <dbReference type="NCBI Taxonomy" id="3137857"/>
    <lineage>
        <taxon>Bacteria</taxon>
        <taxon>Pseudomonadati</taxon>
        <taxon>Bacteroidota</taxon>
        <taxon>Flavobacteriia</taxon>
        <taxon>Flavobacteriales</taxon>
        <taxon>Flavobacteriaceae</taxon>
        <taxon>Tenacibaculum</taxon>
    </lineage>
</organism>
<dbReference type="EMBL" id="CAXJIO010000003">
    <property type="protein sequence ID" value="CAL2101253.1"/>
    <property type="molecule type" value="Genomic_DNA"/>
</dbReference>
<dbReference type="RefSeq" id="WP_348713997.1">
    <property type="nucleotide sequence ID" value="NZ_CAXJIO010000003.1"/>
</dbReference>
<gene>
    <name evidence="2" type="ORF">T190423A01A_120040</name>
</gene>
<keyword evidence="1" id="KW-0472">Membrane</keyword>
<evidence type="ECO:0000313" key="3">
    <source>
        <dbReference type="Proteomes" id="UP001497527"/>
    </source>
</evidence>
<protein>
    <submittedName>
        <fullName evidence="2">Membrane protein</fullName>
    </submittedName>
</protein>
<accession>A0ABP1ES12</accession>
<reference evidence="2 3" key="1">
    <citation type="submission" date="2024-05" db="EMBL/GenBank/DDBJ databases">
        <authorList>
            <person name="Duchaud E."/>
        </authorList>
    </citation>
    <scope>NUCLEOTIDE SEQUENCE [LARGE SCALE GENOMIC DNA]</scope>
    <source>
        <strain evidence="2">Ena-SAMPLE-TAB-13-05-2024-13:56:06:370-140308</strain>
    </source>
</reference>
<evidence type="ECO:0000313" key="2">
    <source>
        <dbReference type="EMBL" id="CAL2101253.1"/>
    </source>
</evidence>
<keyword evidence="3" id="KW-1185">Reference proteome</keyword>
<evidence type="ECO:0000256" key="1">
    <source>
        <dbReference type="SAM" id="Phobius"/>
    </source>
</evidence>
<name>A0ABP1ES12_9FLAO</name>
<proteinExistence type="predicted"/>
<feature type="transmembrane region" description="Helical" evidence="1">
    <location>
        <begin position="45"/>
        <end position="63"/>
    </location>
</feature>
<dbReference type="InterPro" id="IPR004891">
    <property type="entry name" value="Mercury-R_MerC"/>
</dbReference>
<feature type="transmembrane region" description="Helical" evidence="1">
    <location>
        <begin position="12"/>
        <end position="33"/>
    </location>
</feature>
<comment type="caution">
    <text evidence="2">The sequence shown here is derived from an EMBL/GenBank/DDBJ whole genome shotgun (WGS) entry which is preliminary data.</text>
</comment>